<dbReference type="EMBL" id="SSOD01000008">
    <property type="protein sequence ID" value="THF60861.1"/>
    <property type="molecule type" value="Genomic_DNA"/>
</dbReference>
<dbReference type="NCBIfam" id="TIGR03804">
    <property type="entry name" value="para_beta_helix"/>
    <property type="match status" value="1"/>
</dbReference>
<evidence type="ECO:0000256" key="5">
    <source>
        <dbReference type="SAM" id="SignalP"/>
    </source>
</evidence>
<dbReference type="Pfam" id="PF05048">
    <property type="entry name" value="NosD"/>
    <property type="match status" value="1"/>
</dbReference>
<feature type="compositionally biased region" description="Basic residues" evidence="4">
    <location>
        <begin position="417"/>
        <end position="426"/>
    </location>
</feature>
<evidence type="ECO:0000313" key="7">
    <source>
        <dbReference type="EMBL" id="THF60861.1"/>
    </source>
</evidence>
<feature type="signal peptide" evidence="5">
    <location>
        <begin position="1"/>
        <end position="22"/>
    </location>
</feature>
<dbReference type="InterPro" id="IPR012334">
    <property type="entry name" value="Pectin_lyas_fold"/>
</dbReference>
<dbReference type="InterPro" id="IPR022441">
    <property type="entry name" value="Para_beta_helix_rpt-2"/>
</dbReference>
<proteinExistence type="predicted"/>
<dbReference type="InterPro" id="IPR006626">
    <property type="entry name" value="PbH1"/>
</dbReference>
<keyword evidence="2" id="KW-0677">Repeat</keyword>
<dbReference type="RefSeq" id="WP_136385136.1">
    <property type="nucleotide sequence ID" value="NZ_SSOD01000008.1"/>
</dbReference>
<keyword evidence="3" id="KW-0833">Ubl conjugation pathway</keyword>
<dbReference type="SUPFAM" id="SSF51126">
    <property type="entry name" value="Pectin lyase-like"/>
    <property type="match status" value="1"/>
</dbReference>
<evidence type="ECO:0000256" key="1">
    <source>
        <dbReference type="ARBA" id="ARBA00004906"/>
    </source>
</evidence>
<feature type="domain" description="Carbohydrate-binding/sugar hydrolysis" evidence="6">
    <location>
        <begin position="42"/>
        <end position="190"/>
    </location>
</feature>
<dbReference type="Gene3D" id="2.160.20.10">
    <property type="entry name" value="Single-stranded right-handed beta-helix, Pectin lyase-like"/>
    <property type="match status" value="2"/>
</dbReference>
<evidence type="ECO:0000259" key="6">
    <source>
        <dbReference type="SMART" id="SM00722"/>
    </source>
</evidence>
<dbReference type="InterPro" id="IPR007742">
    <property type="entry name" value="NosD_dom"/>
</dbReference>
<sequence>MTPLPGRSVLLHLLLACLPSLAAAATLQVQPGDSIQAAIERAAPGDVIEIHRGRYVENLLVGKTLTLRGLDRPTVSGGLKGDTIRVTAEDVTVEGLIVTDSGDSLREQNAGIYIRPGAHRAVVRHCDLTYNLFGLWVEQADDVLIENNVITGKREYRSPMRGNGIQLYNTRRARVFGNNVSFVRDALYVDVTHDAIFRGNRLHHSRYGTHYMNSYRNLWEDNDVWMNRGGLALMEVRDQVVRNNRVWANSDHGIMLRTIQDAVVENNVVAGNSRGFFIYDAEYNTLRGNLITDNVVGVHLWAGSKNNAVEHNDFIANREQVRYVGARDMVWGEKSGNHWSNYLGWDRNGDGRGDVPYEANDLVDRLSWRHPLVKLLLASPAVQTLRLVGQQFPLLRAPSVVDPNPRMQPNDDNWRNWRGKHYPGSR</sequence>
<dbReference type="PANTHER" id="PTHR22990">
    <property type="entry name" value="F-BOX ONLY PROTEIN"/>
    <property type="match status" value="1"/>
</dbReference>
<feature type="domain" description="Carbohydrate-binding/sugar hydrolysis" evidence="6">
    <location>
        <begin position="196"/>
        <end position="355"/>
    </location>
</feature>
<evidence type="ECO:0000256" key="4">
    <source>
        <dbReference type="SAM" id="MobiDB-lite"/>
    </source>
</evidence>
<dbReference type="InterPro" id="IPR026464">
    <property type="entry name" value="NosD_copper_fam"/>
</dbReference>
<dbReference type="Proteomes" id="UP000307956">
    <property type="component" value="Unassembled WGS sequence"/>
</dbReference>
<keyword evidence="5" id="KW-0732">Signal</keyword>
<dbReference type="InterPro" id="IPR006633">
    <property type="entry name" value="Carb-bd_sugar_hydrolysis-dom"/>
</dbReference>
<feature type="chain" id="PRO_5020851116" evidence="5">
    <location>
        <begin position="23"/>
        <end position="426"/>
    </location>
</feature>
<protein>
    <submittedName>
        <fullName evidence="7">Nitrous oxide reductase family maturation protein NosD</fullName>
    </submittedName>
</protein>
<organism evidence="7 8">
    <name type="scientific">Pseudothauera rhizosphaerae</name>
    <dbReference type="NCBI Taxonomy" id="2565932"/>
    <lineage>
        <taxon>Bacteria</taxon>
        <taxon>Pseudomonadati</taxon>
        <taxon>Pseudomonadota</taxon>
        <taxon>Betaproteobacteria</taxon>
        <taxon>Rhodocyclales</taxon>
        <taxon>Zoogloeaceae</taxon>
        <taxon>Pseudothauera</taxon>
    </lineage>
</organism>
<dbReference type="AlphaFoldDB" id="A0A4S4AMN2"/>
<dbReference type="PANTHER" id="PTHR22990:SF15">
    <property type="entry name" value="F-BOX ONLY PROTEIN 10"/>
    <property type="match status" value="1"/>
</dbReference>
<comment type="pathway">
    <text evidence="1">Protein modification; protein ubiquitination.</text>
</comment>
<evidence type="ECO:0000313" key="8">
    <source>
        <dbReference type="Proteomes" id="UP000307956"/>
    </source>
</evidence>
<dbReference type="InterPro" id="IPR011050">
    <property type="entry name" value="Pectin_lyase_fold/virulence"/>
</dbReference>
<gene>
    <name evidence="7" type="primary">nosD</name>
    <name evidence="7" type="ORF">E6O51_11520</name>
</gene>
<accession>A0A4S4AMN2</accession>
<comment type="caution">
    <text evidence="7">The sequence shown here is derived from an EMBL/GenBank/DDBJ whole genome shotgun (WGS) entry which is preliminary data.</text>
</comment>
<evidence type="ECO:0000256" key="3">
    <source>
        <dbReference type="ARBA" id="ARBA00022786"/>
    </source>
</evidence>
<feature type="region of interest" description="Disordered" evidence="4">
    <location>
        <begin position="403"/>
        <end position="426"/>
    </location>
</feature>
<name>A0A4S4AMN2_9RHOO</name>
<dbReference type="OrthoDB" id="9767990at2"/>
<dbReference type="NCBIfam" id="TIGR04247">
    <property type="entry name" value="NosD_copper_fam"/>
    <property type="match status" value="1"/>
</dbReference>
<reference evidence="7 8" key="1">
    <citation type="submission" date="2019-04" db="EMBL/GenBank/DDBJ databases">
        <title>Azoarcus rhizosphaerae sp. nov. isolated from rhizosphere of Ficus religiosa.</title>
        <authorList>
            <person name="Lin S.-Y."/>
            <person name="Hameed A."/>
            <person name="Hsu Y.-H."/>
            <person name="Young C.-C."/>
        </authorList>
    </citation>
    <scope>NUCLEOTIDE SEQUENCE [LARGE SCALE GENOMIC DNA]</scope>
    <source>
        <strain evidence="7 8">CC-YHH848</strain>
    </source>
</reference>
<dbReference type="SMART" id="SM00710">
    <property type="entry name" value="PbH1"/>
    <property type="match status" value="9"/>
</dbReference>
<keyword evidence="8" id="KW-1185">Reference proteome</keyword>
<dbReference type="InterPro" id="IPR051550">
    <property type="entry name" value="SCF-Subunits/Alg-Epimerases"/>
</dbReference>
<dbReference type="SMART" id="SM00722">
    <property type="entry name" value="CASH"/>
    <property type="match status" value="2"/>
</dbReference>
<evidence type="ECO:0000256" key="2">
    <source>
        <dbReference type="ARBA" id="ARBA00022737"/>
    </source>
</evidence>